<proteinExistence type="predicted"/>
<name>A0A7W8VBL6_9ACTN</name>
<gene>
    <name evidence="5" type="ORF">HDA36_000142</name>
</gene>
<sequence>MTVTTLIGNPRTGSRTRTAALRLAHRIAEETGTPHPARTGNGERAAGIDLAGFGPSLLEPGPPAPVARALDAVRGTDLLVVASPTYKATYTGLLKVFADLLPSGALGGVTAVPVLVMASPAHAFAVDAHLRPLLLELGADVPAPGLALLQDDIDADPGAPDGPAPRLDRALDAWLAEAAPALRAASRSPAP</sequence>
<evidence type="ECO:0000313" key="5">
    <source>
        <dbReference type="EMBL" id="MBB5430058.1"/>
    </source>
</evidence>
<dbReference type="EC" id="1.5.1.38" evidence="5"/>
<keyword evidence="6" id="KW-1185">Reference proteome</keyword>
<dbReference type="Pfam" id="PF03358">
    <property type="entry name" value="FMN_red"/>
    <property type="match status" value="1"/>
</dbReference>
<dbReference type="Proteomes" id="UP000572635">
    <property type="component" value="Unassembled WGS sequence"/>
</dbReference>
<keyword evidence="3 5" id="KW-0560">Oxidoreductase</keyword>
<evidence type="ECO:0000313" key="6">
    <source>
        <dbReference type="Proteomes" id="UP000572635"/>
    </source>
</evidence>
<dbReference type="AlphaFoldDB" id="A0A7W8VBL6"/>
<dbReference type="RefSeq" id="WP_184387644.1">
    <property type="nucleotide sequence ID" value="NZ_BAAAJD010000107.1"/>
</dbReference>
<dbReference type="PANTHER" id="PTHR43408:SF2">
    <property type="entry name" value="FMN REDUCTASE (NADPH)"/>
    <property type="match status" value="1"/>
</dbReference>
<dbReference type="PANTHER" id="PTHR43408">
    <property type="entry name" value="FMN REDUCTASE (NADPH)"/>
    <property type="match status" value="1"/>
</dbReference>
<evidence type="ECO:0000256" key="2">
    <source>
        <dbReference type="ARBA" id="ARBA00022643"/>
    </source>
</evidence>
<evidence type="ECO:0000259" key="4">
    <source>
        <dbReference type="Pfam" id="PF03358"/>
    </source>
</evidence>
<dbReference type="InterPro" id="IPR005025">
    <property type="entry name" value="FMN_Rdtase-like_dom"/>
</dbReference>
<evidence type="ECO:0000256" key="1">
    <source>
        <dbReference type="ARBA" id="ARBA00022630"/>
    </source>
</evidence>
<feature type="domain" description="NADPH-dependent FMN reductase-like" evidence="4">
    <location>
        <begin position="1"/>
        <end position="144"/>
    </location>
</feature>
<accession>A0A7W8VBL6</accession>
<dbReference type="SUPFAM" id="SSF52218">
    <property type="entry name" value="Flavoproteins"/>
    <property type="match status" value="1"/>
</dbReference>
<dbReference type="EMBL" id="JACHDB010000001">
    <property type="protein sequence ID" value="MBB5430058.1"/>
    <property type="molecule type" value="Genomic_DNA"/>
</dbReference>
<organism evidence="5 6">
    <name type="scientific">Nocardiopsis composta</name>
    <dbReference type="NCBI Taxonomy" id="157465"/>
    <lineage>
        <taxon>Bacteria</taxon>
        <taxon>Bacillati</taxon>
        <taxon>Actinomycetota</taxon>
        <taxon>Actinomycetes</taxon>
        <taxon>Streptosporangiales</taxon>
        <taxon>Nocardiopsidaceae</taxon>
        <taxon>Nocardiopsis</taxon>
    </lineage>
</organism>
<comment type="caution">
    <text evidence="5">The sequence shown here is derived from an EMBL/GenBank/DDBJ whole genome shotgun (WGS) entry which is preliminary data.</text>
</comment>
<dbReference type="InterPro" id="IPR051814">
    <property type="entry name" value="NAD(P)H-dep_FMN_reductase"/>
</dbReference>
<keyword evidence="2" id="KW-0288">FMN</keyword>
<keyword evidence="1" id="KW-0285">Flavoprotein</keyword>
<dbReference type="InterPro" id="IPR029039">
    <property type="entry name" value="Flavoprotein-like_sf"/>
</dbReference>
<dbReference type="GO" id="GO:0052873">
    <property type="term" value="F:FMN reductase (NADPH) activity"/>
    <property type="evidence" value="ECO:0007669"/>
    <property type="project" value="UniProtKB-EC"/>
</dbReference>
<protein>
    <submittedName>
        <fullName evidence="5">FMN reductase</fullName>
        <ecNumber evidence="5">1.5.1.38</ecNumber>
    </submittedName>
</protein>
<reference evidence="5 6" key="1">
    <citation type="submission" date="2020-08" db="EMBL/GenBank/DDBJ databases">
        <title>Sequencing the genomes of 1000 actinobacteria strains.</title>
        <authorList>
            <person name="Klenk H.-P."/>
        </authorList>
    </citation>
    <scope>NUCLEOTIDE SEQUENCE [LARGE SCALE GENOMIC DNA]</scope>
    <source>
        <strain evidence="5 6">DSM 44551</strain>
    </source>
</reference>
<dbReference type="Gene3D" id="3.40.50.360">
    <property type="match status" value="1"/>
</dbReference>
<evidence type="ECO:0000256" key="3">
    <source>
        <dbReference type="ARBA" id="ARBA00023002"/>
    </source>
</evidence>